<dbReference type="CDD" id="cd00077">
    <property type="entry name" value="HDc"/>
    <property type="match status" value="1"/>
</dbReference>
<feature type="domain" description="HD" evidence="4">
    <location>
        <begin position="67"/>
        <end position="261"/>
    </location>
</feature>
<dbReference type="InterPro" id="IPR003607">
    <property type="entry name" value="HD/PDEase_dom"/>
</dbReference>
<dbReference type="PANTHER" id="PTHR11373">
    <property type="entry name" value="DEOXYNUCLEOSIDE TRIPHOSPHATE TRIPHOSPHOHYDROLASE"/>
    <property type="match status" value="1"/>
</dbReference>
<organism evidence="5 6">
    <name type="scientific">Orbus sasakiae</name>
    <dbReference type="NCBI Taxonomy" id="1078475"/>
    <lineage>
        <taxon>Bacteria</taxon>
        <taxon>Pseudomonadati</taxon>
        <taxon>Pseudomonadota</taxon>
        <taxon>Gammaproteobacteria</taxon>
        <taxon>Orbales</taxon>
        <taxon>Orbaceae</taxon>
        <taxon>Orbus</taxon>
    </lineage>
</organism>
<dbReference type="Pfam" id="PF13286">
    <property type="entry name" value="HD_assoc"/>
    <property type="match status" value="1"/>
</dbReference>
<dbReference type="RefSeq" id="WP_345487814.1">
    <property type="nucleotide sequence ID" value="NZ_BAABHY010000001.1"/>
</dbReference>
<dbReference type="Proteomes" id="UP001500171">
    <property type="component" value="Unassembled WGS sequence"/>
</dbReference>
<dbReference type="PANTHER" id="PTHR11373:SF40">
    <property type="entry name" value="DEOXYGUANOSINETRIPHOSPHATE TRIPHOSPHOHYDROLASE-LIKE PROTEIN 2"/>
    <property type="match status" value="1"/>
</dbReference>
<sequence>MDNEWLCRKRSDDEPYPAKSFNSATINEPDDQFHRDRARITHSASFRRLQSKTQIINLGDSDFYRTRLTHSLEVAQLGSSICNALRAKYKNEFEILTWIPENSLIEAIGLGHDLGHPPFGHAGEIALNNFMKDHGGFEGNGQTLRIAAKLGEYSPHHGLDLTRRTLLGLVKYPAIHNTVANYDLDAKWSKNNIESSKPPKCILNDEKEVLDWILRPLSDEDKKCFMSIVENTNIEIKKHHKTQYKSLDCSILELADDMAYGVHDLEDALALGLITSTHWEQDLLSLSDKFPSSPLIKEKDTYIQRLFSCSGKERKHAISKLIGYFVSSISIERRALFQHQLLSFNAVMETDAAECLKALIDLVVKYVIKRNQVQLLEFKGQNIVLNLFEVFSENPNKLLPKNKLEEYTLANNEHKKRVICDYIAGMTDIYATKQYCRLFMPNMGSIFDHI</sequence>
<comment type="similarity">
    <text evidence="2">Belongs to the dGTPase family. Type 2 subfamily.</text>
</comment>
<dbReference type="Pfam" id="PF01966">
    <property type="entry name" value="HD"/>
    <property type="match status" value="1"/>
</dbReference>
<accession>A0ABP9N0V9</accession>
<dbReference type="NCBIfam" id="NF041026">
    <property type="entry name" value="antiphage_dGTPase"/>
    <property type="match status" value="1"/>
</dbReference>
<evidence type="ECO:0000313" key="5">
    <source>
        <dbReference type="EMBL" id="GAA5104415.1"/>
    </source>
</evidence>
<evidence type="ECO:0000313" key="6">
    <source>
        <dbReference type="Proteomes" id="UP001500171"/>
    </source>
</evidence>
<feature type="region of interest" description="Disordered" evidence="3">
    <location>
        <begin position="1"/>
        <end position="29"/>
    </location>
</feature>
<evidence type="ECO:0000259" key="4">
    <source>
        <dbReference type="PROSITE" id="PS51831"/>
    </source>
</evidence>
<dbReference type="HAMAP" id="MF_01212">
    <property type="entry name" value="dGTPase_type2"/>
    <property type="match status" value="1"/>
</dbReference>
<gene>
    <name evidence="5" type="ORF">GCM10023211_02020</name>
</gene>
<dbReference type="NCBIfam" id="TIGR01353">
    <property type="entry name" value="dGTP_triPase"/>
    <property type="match status" value="1"/>
</dbReference>
<evidence type="ECO:0000256" key="1">
    <source>
        <dbReference type="ARBA" id="ARBA00022801"/>
    </source>
</evidence>
<dbReference type="SUPFAM" id="SSF109604">
    <property type="entry name" value="HD-domain/PDEase-like"/>
    <property type="match status" value="1"/>
</dbReference>
<dbReference type="PROSITE" id="PS51831">
    <property type="entry name" value="HD"/>
    <property type="match status" value="1"/>
</dbReference>
<evidence type="ECO:0000256" key="3">
    <source>
        <dbReference type="SAM" id="MobiDB-lite"/>
    </source>
</evidence>
<dbReference type="InterPro" id="IPR026875">
    <property type="entry name" value="PHydrolase_assoc_dom"/>
</dbReference>
<dbReference type="InterPro" id="IPR023023">
    <property type="entry name" value="dNTPase_2"/>
</dbReference>
<dbReference type="InterPro" id="IPR050135">
    <property type="entry name" value="dGTPase-like"/>
</dbReference>
<comment type="caution">
    <text evidence="5">The sequence shown here is derived from an EMBL/GenBank/DDBJ whole genome shotgun (WGS) entry which is preliminary data.</text>
</comment>
<keyword evidence="1 2" id="KW-0378">Hydrolase</keyword>
<proteinExistence type="inferred from homology"/>
<protein>
    <recommendedName>
        <fullName evidence="2">Deoxyguanosinetriphosphate triphosphohydrolase-like protein</fullName>
    </recommendedName>
</protein>
<dbReference type="EMBL" id="BAABHY010000001">
    <property type="protein sequence ID" value="GAA5104415.1"/>
    <property type="molecule type" value="Genomic_DNA"/>
</dbReference>
<dbReference type="Gene3D" id="1.10.3210.10">
    <property type="entry name" value="Hypothetical protein af1432"/>
    <property type="match status" value="1"/>
</dbReference>
<name>A0ABP9N0V9_9GAMM</name>
<dbReference type="NCBIfam" id="NF003701">
    <property type="entry name" value="PRK05318.1"/>
    <property type="match status" value="1"/>
</dbReference>
<dbReference type="InterPro" id="IPR006261">
    <property type="entry name" value="dGTPase"/>
</dbReference>
<reference evidence="6" key="1">
    <citation type="journal article" date="2019" name="Int. J. Syst. Evol. Microbiol.">
        <title>The Global Catalogue of Microorganisms (GCM) 10K type strain sequencing project: providing services to taxonomists for standard genome sequencing and annotation.</title>
        <authorList>
            <consortium name="The Broad Institute Genomics Platform"/>
            <consortium name="The Broad Institute Genome Sequencing Center for Infectious Disease"/>
            <person name="Wu L."/>
            <person name="Ma J."/>
        </authorList>
    </citation>
    <scope>NUCLEOTIDE SEQUENCE [LARGE SCALE GENOMIC DNA]</scope>
    <source>
        <strain evidence="6">JCM 18050</strain>
    </source>
</reference>
<dbReference type="InterPro" id="IPR006674">
    <property type="entry name" value="HD_domain"/>
</dbReference>
<feature type="compositionally biased region" description="Basic and acidic residues" evidence="3">
    <location>
        <begin position="1"/>
        <end position="13"/>
    </location>
</feature>
<keyword evidence="6" id="KW-1185">Reference proteome</keyword>
<dbReference type="SMART" id="SM00471">
    <property type="entry name" value="HDc"/>
    <property type="match status" value="1"/>
</dbReference>
<evidence type="ECO:0000256" key="2">
    <source>
        <dbReference type="HAMAP-Rule" id="MF_01212"/>
    </source>
</evidence>